<dbReference type="AlphaFoldDB" id="A0A419T223"/>
<organism evidence="2 3">
    <name type="scientific">Thermohalobacter berrensis</name>
    <dbReference type="NCBI Taxonomy" id="99594"/>
    <lineage>
        <taxon>Bacteria</taxon>
        <taxon>Bacillati</taxon>
        <taxon>Bacillota</taxon>
        <taxon>Tissierellia</taxon>
        <taxon>Tissierellales</taxon>
        <taxon>Thermohalobacteraceae</taxon>
        <taxon>Thermohalobacter</taxon>
    </lineage>
</organism>
<dbReference type="Pfam" id="PF08680">
    <property type="entry name" value="DUF1779"/>
    <property type="match status" value="1"/>
</dbReference>
<feature type="coiled-coil region" evidence="1">
    <location>
        <begin position="57"/>
        <end position="84"/>
    </location>
</feature>
<dbReference type="OrthoDB" id="1708334at2"/>
<comment type="caution">
    <text evidence="2">The sequence shown here is derived from an EMBL/GenBank/DDBJ whole genome shotgun (WGS) entry which is preliminary data.</text>
</comment>
<gene>
    <name evidence="2" type="ORF">BET03_12535</name>
</gene>
<dbReference type="InterPro" id="IPR036209">
    <property type="entry name" value="YwmB-like_sf"/>
</dbReference>
<keyword evidence="1" id="KW-0175">Coiled coil</keyword>
<name>A0A419T223_9FIRM</name>
<reference evidence="2 3" key="1">
    <citation type="submission" date="2016-08" db="EMBL/GenBank/DDBJ databases">
        <title>Novel Firmicutes and Novel Genomes.</title>
        <authorList>
            <person name="Poppleton D.I."/>
            <person name="Gribaldo S."/>
        </authorList>
    </citation>
    <scope>NUCLEOTIDE SEQUENCE [LARGE SCALE GENOMIC DNA]</scope>
    <source>
        <strain evidence="2 3">CTT3</strain>
    </source>
</reference>
<accession>A0A419T223</accession>
<evidence type="ECO:0008006" key="4">
    <source>
        <dbReference type="Google" id="ProtNLM"/>
    </source>
</evidence>
<proteinExistence type="predicted"/>
<dbReference type="Gene3D" id="3.30.360.40">
    <property type="entry name" value="YwmB-like"/>
    <property type="match status" value="1"/>
</dbReference>
<evidence type="ECO:0000313" key="2">
    <source>
        <dbReference type="EMBL" id="RKD31537.1"/>
    </source>
</evidence>
<evidence type="ECO:0000256" key="1">
    <source>
        <dbReference type="SAM" id="Coils"/>
    </source>
</evidence>
<keyword evidence="3" id="KW-1185">Reference proteome</keyword>
<dbReference type="Proteomes" id="UP000284177">
    <property type="component" value="Unassembled WGS sequence"/>
</dbReference>
<sequence length="271" mass="31142">MKRLKVITSIGLILILSIINYVWANDSIQKDEKLLLKVFNKTEANFLEANVNFTGKILDKLVEIDELETMAEKLKDNLNILGTKRDGNFFNDMNNVKIVSEDFYDMDITNGENFRQIIISGKDKEDRTITIILSSYKDVYGNAEETDLVIDVIENKNASKIERVINRVKEVFKNFNTKPQITTCITGTFKGKLKEKDIYKKITRALQSVDAKKVEGLTDPSVISISAYSPYLKNYIYTGNKKMNINLAVRYNQYEDKTYIWLANPIITIGY</sequence>
<dbReference type="RefSeq" id="WP_120169352.1">
    <property type="nucleotide sequence ID" value="NZ_MCIB01000018.1"/>
</dbReference>
<protein>
    <recommendedName>
        <fullName evidence="4">TATA-box binding protein</fullName>
    </recommendedName>
</protein>
<dbReference type="EMBL" id="MCIB01000018">
    <property type="protein sequence ID" value="RKD31537.1"/>
    <property type="molecule type" value="Genomic_DNA"/>
</dbReference>
<dbReference type="SUPFAM" id="SSF143842">
    <property type="entry name" value="YwmB-like"/>
    <property type="match status" value="1"/>
</dbReference>
<dbReference type="InterPro" id="IPR014794">
    <property type="entry name" value="DUF1779"/>
</dbReference>
<evidence type="ECO:0000313" key="3">
    <source>
        <dbReference type="Proteomes" id="UP000284177"/>
    </source>
</evidence>